<sequence>MTAWNMNLIYDGDHVEEGFLDALCEQLAPYQAVVGTHAGGLLVSLSFDDDAAPQRRHRVGQRLTAIDAMADADHLVRMHARRQETVLGRLVDARAVTQDRAETELAEATGRQPRS</sequence>
<reference evidence="1 2" key="1">
    <citation type="submission" date="2018-01" db="EMBL/GenBank/DDBJ databases">
        <title>Draft genome sequence of Jiangella sp. GTF31.</title>
        <authorList>
            <person name="Sahin N."/>
            <person name="Ay H."/>
            <person name="Saygin H."/>
        </authorList>
    </citation>
    <scope>NUCLEOTIDE SEQUENCE [LARGE SCALE GENOMIC DNA]</scope>
    <source>
        <strain evidence="1 2">GTF31</strain>
    </source>
</reference>
<evidence type="ECO:0000313" key="1">
    <source>
        <dbReference type="EMBL" id="PZF86040.1"/>
    </source>
</evidence>
<comment type="caution">
    <text evidence="1">The sequence shown here is derived from an EMBL/GenBank/DDBJ whole genome shotgun (WGS) entry which is preliminary data.</text>
</comment>
<dbReference type="AlphaFoldDB" id="A0A2W2BL43"/>
<accession>A0A2W2BL43</accession>
<dbReference type="Proteomes" id="UP000248764">
    <property type="component" value="Unassembled WGS sequence"/>
</dbReference>
<proteinExistence type="predicted"/>
<protein>
    <submittedName>
        <fullName evidence="1">Uncharacterized protein</fullName>
    </submittedName>
</protein>
<organism evidence="1 2">
    <name type="scientific">Jiangella anatolica</name>
    <dbReference type="NCBI Taxonomy" id="2670374"/>
    <lineage>
        <taxon>Bacteria</taxon>
        <taxon>Bacillati</taxon>
        <taxon>Actinomycetota</taxon>
        <taxon>Actinomycetes</taxon>
        <taxon>Jiangellales</taxon>
        <taxon>Jiangellaceae</taxon>
        <taxon>Jiangella</taxon>
    </lineage>
</organism>
<dbReference type="EMBL" id="POTW01000004">
    <property type="protein sequence ID" value="PZF86040.1"/>
    <property type="molecule type" value="Genomic_DNA"/>
</dbReference>
<name>A0A2W2BL43_9ACTN</name>
<keyword evidence="2" id="KW-1185">Reference proteome</keyword>
<evidence type="ECO:0000313" key="2">
    <source>
        <dbReference type="Proteomes" id="UP000248764"/>
    </source>
</evidence>
<dbReference type="RefSeq" id="WP_111253046.1">
    <property type="nucleotide sequence ID" value="NZ_POTW01000004.1"/>
</dbReference>
<gene>
    <name evidence="1" type="ORF">C1I92_02295</name>
</gene>